<gene>
    <name evidence="1" type="ORF">E5163_14965</name>
</gene>
<proteinExistence type="predicted"/>
<organism evidence="1 2">
    <name type="scientific">Marinicauda algicola</name>
    <dbReference type="NCBI Taxonomy" id="2029849"/>
    <lineage>
        <taxon>Bacteria</taxon>
        <taxon>Pseudomonadati</taxon>
        <taxon>Pseudomonadota</taxon>
        <taxon>Alphaproteobacteria</taxon>
        <taxon>Maricaulales</taxon>
        <taxon>Maricaulaceae</taxon>
        <taxon>Marinicauda</taxon>
    </lineage>
</organism>
<dbReference type="EMBL" id="SRXW01000006">
    <property type="protein sequence ID" value="TGY87367.1"/>
    <property type="molecule type" value="Genomic_DNA"/>
</dbReference>
<evidence type="ECO:0000313" key="1">
    <source>
        <dbReference type="EMBL" id="TGY87367.1"/>
    </source>
</evidence>
<dbReference type="AlphaFoldDB" id="A0A4S2GWA0"/>
<sequence>MATQKPHGPEVVDAIHDKILAIERRITALVEGDDPVEKRTLVELTKLKNVFIGARTNTQISRDALKK</sequence>
<dbReference type="OrthoDB" id="3209118at2"/>
<keyword evidence="2" id="KW-1185">Reference proteome</keyword>
<name>A0A4S2GWA0_9PROT</name>
<dbReference type="RefSeq" id="WP_135997341.1">
    <property type="nucleotide sequence ID" value="NZ_CP071057.1"/>
</dbReference>
<comment type="caution">
    <text evidence="1">The sequence shown here is derived from an EMBL/GenBank/DDBJ whole genome shotgun (WGS) entry which is preliminary data.</text>
</comment>
<dbReference type="Proteomes" id="UP000308054">
    <property type="component" value="Unassembled WGS sequence"/>
</dbReference>
<accession>A0A4S2GWA0</accession>
<reference evidence="1 2" key="1">
    <citation type="journal article" date="2017" name="Int. J. Syst. Evol. Microbiol.">
        <title>Marinicauda algicola sp. nov., isolated from a marine red alga Rhodosorus marinus.</title>
        <authorList>
            <person name="Jeong S.E."/>
            <person name="Jeon S.H."/>
            <person name="Chun B.H."/>
            <person name="Kim D.W."/>
            <person name="Jeon C.O."/>
        </authorList>
    </citation>
    <scope>NUCLEOTIDE SEQUENCE [LARGE SCALE GENOMIC DNA]</scope>
    <source>
        <strain evidence="1 2">JCM 31718</strain>
    </source>
</reference>
<evidence type="ECO:0000313" key="2">
    <source>
        <dbReference type="Proteomes" id="UP000308054"/>
    </source>
</evidence>
<protein>
    <submittedName>
        <fullName evidence="1">Uncharacterized protein</fullName>
    </submittedName>
</protein>